<accession>A0A074ZXV1</accession>
<dbReference type="Proteomes" id="UP000054324">
    <property type="component" value="Unassembled WGS sequence"/>
</dbReference>
<reference evidence="2 3" key="1">
    <citation type="submission" date="2013-11" db="EMBL/GenBank/DDBJ databases">
        <title>Opisthorchis viverrini - life in the bile duct.</title>
        <authorList>
            <person name="Young N.D."/>
            <person name="Nagarajan N."/>
            <person name="Lin S.J."/>
            <person name="Korhonen P.K."/>
            <person name="Jex A.R."/>
            <person name="Hall R.S."/>
            <person name="Safavi-Hemami H."/>
            <person name="Kaewkong W."/>
            <person name="Bertrand D."/>
            <person name="Gao S."/>
            <person name="Seet Q."/>
            <person name="Wongkham S."/>
            <person name="Teh B.T."/>
            <person name="Wongkham C."/>
            <person name="Intapan P.M."/>
            <person name="Maleewong W."/>
            <person name="Yang X."/>
            <person name="Hu M."/>
            <person name="Wang Z."/>
            <person name="Hofmann A."/>
            <person name="Sternberg P.W."/>
            <person name="Tan P."/>
            <person name="Wang J."/>
            <person name="Gasser R.B."/>
        </authorList>
    </citation>
    <scope>NUCLEOTIDE SEQUENCE [LARGE SCALE GENOMIC DNA]</scope>
</reference>
<dbReference type="KEGG" id="ovi:T265_02837"/>
<evidence type="ECO:0000313" key="2">
    <source>
        <dbReference type="EMBL" id="KER30797.1"/>
    </source>
</evidence>
<evidence type="ECO:0000256" key="1">
    <source>
        <dbReference type="SAM" id="MobiDB-lite"/>
    </source>
</evidence>
<sequence length="114" mass="12662">MGEDRCPQFEPSLFISTTATLFFHKKLVAAYQTGANGSEEFCFSPFVLLLRQNGKPPSTSPGHWKCGTTGPLTQPNRVRIRQESITSTRKLPARKSAAMRLLSSKQDPRPPATR</sequence>
<name>A0A074ZXV1_OPIVI</name>
<dbReference type="EMBL" id="KL596655">
    <property type="protein sequence ID" value="KER30797.1"/>
    <property type="molecule type" value="Genomic_DNA"/>
</dbReference>
<proteinExistence type="predicted"/>
<dbReference type="AlphaFoldDB" id="A0A074ZXV1"/>
<gene>
    <name evidence="2" type="ORF">T265_02837</name>
</gene>
<protein>
    <submittedName>
        <fullName evidence="2">Uncharacterized protein</fullName>
    </submittedName>
</protein>
<dbReference type="RefSeq" id="XP_009165445.1">
    <property type="nucleotide sequence ID" value="XM_009167181.1"/>
</dbReference>
<dbReference type="GeneID" id="20317025"/>
<keyword evidence="3" id="KW-1185">Reference proteome</keyword>
<organism evidence="2 3">
    <name type="scientific">Opisthorchis viverrini</name>
    <name type="common">Southeast Asian liver fluke</name>
    <dbReference type="NCBI Taxonomy" id="6198"/>
    <lineage>
        <taxon>Eukaryota</taxon>
        <taxon>Metazoa</taxon>
        <taxon>Spiralia</taxon>
        <taxon>Lophotrochozoa</taxon>
        <taxon>Platyhelminthes</taxon>
        <taxon>Trematoda</taxon>
        <taxon>Digenea</taxon>
        <taxon>Opisthorchiida</taxon>
        <taxon>Opisthorchiata</taxon>
        <taxon>Opisthorchiidae</taxon>
        <taxon>Opisthorchis</taxon>
    </lineage>
</organism>
<feature type="region of interest" description="Disordered" evidence="1">
    <location>
        <begin position="54"/>
        <end position="114"/>
    </location>
</feature>
<dbReference type="CTD" id="20317025"/>
<evidence type="ECO:0000313" key="3">
    <source>
        <dbReference type="Proteomes" id="UP000054324"/>
    </source>
</evidence>